<dbReference type="EMBL" id="GL871082">
    <property type="protein sequence ID" value="EGC34795.1"/>
    <property type="molecule type" value="Genomic_DNA"/>
</dbReference>
<proteinExistence type="predicted"/>
<dbReference type="OrthoDB" id="49520at2759"/>
<dbReference type="InParanoid" id="F0ZML0"/>
<dbReference type="AlphaFoldDB" id="F0ZML0"/>
<dbReference type="PANTHER" id="PTHR31200:SF1">
    <property type="entry name" value="INO80 COMPLEX SUBUNIT C"/>
    <property type="match status" value="1"/>
</dbReference>
<protein>
    <submittedName>
        <fullName evidence="1">Uncharacterized protein</fullName>
    </submittedName>
</protein>
<reference evidence="2" key="1">
    <citation type="journal article" date="2011" name="Genome Biol.">
        <title>Comparative genomics of the social amoebae Dictyostelium discoideum and Dictyostelium purpureum.</title>
        <authorList>
            <consortium name="US DOE Joint Genome Institute (JGI-PGF)"/>
            <person name="Sucgang R."/>
            <person name="Kuo A."/>
            <person name="Tian X."/>
            <person name="Salerno W."/>
            <person name="Parikh A."/>
            <person name="Feasley C.L."/>
            <person name="Dalin E."/>
            <person name="Tu H."/>
            <person name="Huang E."/>
            <person name="Barry K."/>
            <person name="Lindquist E."/>
            <person name="Shapiro H."/>
            <person name="Bruce D."/>
            <person name="Schmutz J."/>
            <person name="Salamov A."/>
            <person name="Fey P."/>
            <person name="Gaudet P."/>
            <person name="Anjard C."/>
            <person name="Babu M.M."/>
            <person name="Basu S."/>
            <person name="Bushmanova Y."/>
            <person name="van der Wel H."/>
            <person name="Katoh-Kurasawa M."/>
            <person name="Dinh C."/>
            <person name="Coutinho P.M."/>
            <person name="Saito T."/>
            <person name="Elias M."/>
            <person name="Schaap P."/>
            <person name="Kay R.R."/>
            <person name="Henrissat B."/>
            <person name="Eichinger L."/>
            <person name="Rivero F."/>
            <person name="Putnam N.H."/>
            <person name="West C.M."/>
            <person name="Loomis W.F."/>
            <person name="Chisholm R.L."/>
            <person name="Shaulsky G."/>
            <person name="Strassmann J.E."/>
            <person name="Queller D.C."/>
            <person name="Kuspa A."/>
            <person name="Grigoriev I.V."/>
        </authorList>
    </citation>
    <scope>NUCLEOTIDE SEQUENCE [LARGE SCALE GENOMIC DNA]</scope>
    <source>
        <strain evidence="2">QSDP1</strain>
    </source>
</reference>
<dbReference type="GO" id="GO:0031011">
    <property type="term" value="C:Ino80 complex"/>
    <property type="evidence" value="ECO:0007669"/>
    <property type="project" value="InterPro"/>
</dbReference>
<evidence type="ECO:0000313" key="1">
    <source>
        <dbReference type="EMBL" id="EGC34795.1"/>
    </source>
</evidence>
<dbReference type="PANTHER" id="PTHR31200">
    <property type="entry name" value="INO80 COMPLEX SUBUNIT C"/>
    <property type="match status" value="1"/>
</dbReference>
<dbReference type="Proteomes" id="UP000001064">
    <property type="component" value="Unassembled WGS sequence"/>
</dbReference>
<dbReference type="InterPro" id="IPR029525">
    <property type="entry name" value="INO80C/Ies6"/>
</dbReference>
<gene>
    <name evidence="1" type="ORF">DICPUDRAFT_23781</name>
</gene>
<dbReference type="FunCoup" id="F0ZML0">
    <property type="interactions" value="1"/>
</dbReference>
<feature type="non-terminal residue" evidence="1">
    <location>
        <position position="1"/>
    </location>
</feature>
<sequence>YPFKDNNFSFQVESLKKPYKSLKQLLATEPVPPSPLFPTYQNIEVSQTLQPVRKYCDI</sequence>
<evidence type="ECO:0000313" key="2">
    <source>
        <dbReference type="Proteomes" id="UP000001064"/>
    </source>
</evidence>
<dbReference type="eggNOG" id="KOG4137">
    <property type="taxonomic scope" value="Eukaryota"/>
</dbReference>
<dbReference type="STRING" id="5786.F0ZML0"/>
<dbReference type="GO" id="GO:0006338">
    <property type="term" value="P:chromatin remodeling"/>
    <property type="evidence" value="ECO:0007669"/>
    <property type="project" value="InterPro"/>
</dbReference>
<dbReference type="GeneID" id="10499121"/>
<organism evidence="1 2">
    <name type="scientific">Dictyostelium purpureum</name>
    <name type="common">Slime mold</name>
    <dbReference type="NCBI Taxonomy" id="5786"/>
    <lineage>
        <taxon>Eukaryota</taxon>
        <taxon>Amoebozoa</taxon>
        <taxon>Evosea</taxon>
        <taxon>Eumycetozoa</taxon>
        <taxon>Dictyostelia</taxon>
        <taxon>Dictyosteliales</taxon>
        <taxon>Dictyosteliaceae</taxon>
        <taxon>Dictyostelium</taxon>
    </lineage>
</organism>
<name>F0ZML0_DICPU</name>
<feature type="non-terminal residue" evidence="1">
    <location>
        <position position="58"/>
    </location>
</feature>
<dbReference type="VEuPathDB" id="AmoebaDB:DICPUDRAFT_23781"/>
<dbReference type="RefSeq" id="XP_003288652.1">
    <property type="nucleotide sequence ID" value="XM_003288604.1"/>
</dbReference>
<dbReference type="KEGG" id="dpp:DICPUDRAFT_23781"/>
<keyword evidence="2" id="KW-1185">Reference proteome</keyword>
<accession>F0ZML0</accession>